<keyword evidence="3" id="KW-1185">Reference proteome</keyword>
<name>A0A1R2AZ29_9CILI</name>
<gene>
    <name evidence="2" type="ORF">SteCoe_32393</name>
</gene>
<evidence type="ECO:0000256" key="1">
    <source>
        <dbReference type="SAM" id="MobiDB-lite"/>
    </source>
</evidence>
<sequence length="253" mass="30482">MEMSSENHNTYLETKSPKKEKVQRGKRMWESRSKTKDLEKKLKDVENRIKHLQFEQDKCFKSSKFMEKKTNEIKEIREKHEKFQQEKVEWKLAVDQETDHKRHSLKQYRKQQQENIQEARKRIESKNRINSLCLKAQRRANDAFLRKIKESQERTLRLQACSVMKMEKSSKHKRSISSQQFLTEKESQYSEKYLKELEKQDFLKRKIEVLSKVEEDISQKLTAQDQKRCQSTCLLFSEKSCSQDKEPNITSIV</sequence>
<organism evidence="2 3">
    <name type="scientific">Stentor coeruleus</name>
    <dbReference type="NCBI Taxonomy" id="5963"/>
    <lineage>
        <taxon>Eukaryota</taxon>
        <taxon>Sar</taxon>
        <taxon>Alveolata</taxon>
        <taxon>Ciliophora</taxon>
        <taxon>Postciliodesmatophora</taxon>
        <taxon>Heterotrichea</taxon>
        <taxon>Heterotrichida</taxon>
        <taxon>Stentoridae</taxon>
        <taxon>Stentor</taxon>
    </lineage>
</organism>
<feature type="region of interest" description="Disordered" evidence="1">
    <location>
        <begin position="1"/>
        <end position="36"/>
    </location>
</feature>
<dbReference type="AlphaFoldDB" id="A0A1R2AZ29"/>
<comment type="caution">
    <text evidence="2">The sequence shown here is derived from an EMBL/GenBank/DDBJ whole genome shotgun (WGS) entry which is preliminary data.</text>
</comment>
<accession>A0A1R2AZ29</accession>
<feature type="compositionally biased region" description="Polar residues" evidence="1">
    <location>
        <begin position="1"/>
        <end position="13"/>
    </location>
</feature>
<reference evidence="2 3" key="1">
    <citation type="submission" date="2016-11" db="EMBL/GenBank/DDBJ databases">
        <title>The macronuclear genome of Stentor coeruleus: a giant cell with tiny introns.</title>
        <authorList>
            <person name="Slabodnick M."/>
            <person name="Ruby J.G."/>
            <person name="Reiff S.B."/>
            <person name="Swart E.C."/>
            <person name="Gosai S."/>
            <person name="Prabakaran S."/>
            <person name="Witkowska E."/>
            <person name="Larue G.E."/>
            <person name="Fisher S."/>
            <person name="Freeman R.M."/>
            <person name="Gunawardena J."/>
            <person name="Chu W."/>
            <person name="Stover N.A."/>
            <person name="Gregory B.D."/>
            <person name="Nowacki M."/>
            <person name="Derisi J."/>
            <person name="Roy S.W."/>
            <person name="Marshall W.F."/>
            <person name="Sood P."/>
        </authorList>
    </citation>
    <scope>NUCLEOTIDE SEQUENCE [LARGE SCALE GENOMIC DNA]</scope>
    <source>
        <strain evidence="2">WM001</strain>
    </source>
</reference>
<evidence type="ECO:0000313" key="3">
    <source>
        <dbReference type="Proteomes" id="UP000187209"/>
    </source>
</evidence>
<feature type="compositionally biased region" description="Basic and acidic residues" evidence="1">
    <location>
        <begin position="15"/>
        <end position="36"/>
    </location>
</feature>
<proteinExistence type="predicted"/>
<evidence type="ECO:0000313" key="2">
    <source>
        <dbReference type="EMBL" id="OMJ69779.1"/>
    </source>
</evidence>
<dbReference type="Proteomes" id="UP000187209">
    <property type="component" value="Unassembled WGS sequence"/>
</dbReference>
<protein>
    <submittedName>
        <fullName evidence="2">Uncharacterized protein</fullName>
    </submittedName>
</protein>
<dbReference type="EMBL" id="MPUH01001158">
    <property type="protein sequence ID" value="OMJ69779.1"/>
    <property type="molecule type" value="Genomic_DNA"/>
</dbReference>